<evidence type="ECO:0000256" key="2">
    <source>
        <dbReference type="ARBA" id="ARBA00013064"/>
    </source>
</evidence>
<protein>
    <recommendedName>
        <fullName evidence="2">protein-tyrosine-phosphatase</fullName>
        <ecNumber evidence="2">3.1.3.48</ecNumber>
    </recommendedName>
</protein>
<dbReference type="Pfam" id="PF01451">
    <property type="entry name" value="LMWPc"/>
    <property type="match status" value="1"/>
</dbReference>
<dbReference type="EC" id="3.1.3.48" evidence="2"/>
<reference evidence="6" key="2">
    <citation type="submission" date="2023-12" db="EMBL/GenBank/DDBJ databases">
        <authorList>
            <person name="Sun Q."/>
            <person name="Inoue M."/>
        </authorList>
    </citation>
    <scope>NUCLEOTIDE SEQUENCE</scope>
    <source>
        <strain evidence="6">JCM 17590</strain>
    </source>
</reference>
<evidence type="ECO:0000256" key="4">
    <source>
        <dbReference type="ARBA" id="ARBA00022912"/>
    </source>
</evidence>
<name>A0ABP7ZK50_9MICO</name>
<keyword evidence="4" id="KW-0904">Protein phosphatase</keyword>
<reference evidence="6" key="1">
    <citation type="journal article" date="2014" name="Int. J. Syst. Evol. Microbiol.">
        <title>Complete genome of a new Firmicutes species belonging to the dominant human colonic microbiota ('Ruminococcus bicirculans') reveals two chromosomes and a selective capacity to utilize plant glucans.</title>
        <authorList>
            <consortium name="NISC Comparative Sequencing Program"/>
            <person name="Wegmann U."/>
            <person name="Louis P."/>
            <person name="Goesmann A."/>
            <person name="Henrissat B."/>
            <person name="Duncan S.H."/>
            <person name="Flint H.J."/>
        </authorList>
    </citation>
    <scope>NUCLEOTIDE SEQUENCE</scope>
    <source>
        <strain evidence="6">JCM 17590</strain>
    </source>
</reference>
<dbReference type="Proteomes" id="UP001415169">
    <property type="component" value="Unassembled WGS sequence"/>
</dbReference>
<comment type="similarity">
    <text evidence="1">Belongs to the low molecular weight phosphotyrosine protein phosphatase family.</text>
</comment>
<evidence type="ECO:0000256" key="1">
    <source>
        <dbReference type="ARBA" id="ARBA00011063"/>
    </source>
</evidence>
<comment type="caution">
    <text evidence="6">The sequence shown here is derived from an EMBL/GenBank/DDBJ whole genome shotgun (WGS) entry which is preliminary data.</text>
</comment>
<dbReference type="EMBL" id="BAABBV010000001">
    <property type="protein sequence ID" value="GAA4161099.1"/>
    <property type="molecule type" value="Genomic_DNA"/>
</dbReference>
<keyword evidence="7" id="KW-1185">Reference proteome</keyword>
<feature type="domain" description="Phosphotyrosine protein phosphatase I" evidence="5">
    <location>
        <begin position="2"/>
        <end position="179"/>
    </location>
</feature>
<dbReference type="PANTHER" id="PTHR11717:SF7">
    <property type="entry name" value="LOW MOLECULAR WEIGHT PHOSPHOTYROSINE PROTEIN PHOSPHATASE"/>
    <property type="match status" value="1"/>
</dbReference>
<dbReference type="InterPro" id="IPR017867">
    <property type="entry name" value="Tyr_phospatase_low_mol_wt"/>
</dbReference>
<keyword evidence="3" id="KW-0378">Hydrolase</keyword>
<dbReference type="Gene3D" id="3.40.50.2300">
    <property type="match status" value="1"/>
</dbReference>
<proteinExistence type="inferred from homology"/>
<sequence length="193" mass="20593">MLYVCTANRCRSPFAEHTLRRALAVAGIDTVTVASAGLLPGGAPVPRAGLVVARERGLPLAGHLSRPLADLEFPLETVDLVLVMERAHARELVADHGAPFARVFTLKQFDRWSATHAFGGTRLGEWLDDAAEDRSPAALLGTSATDDTADPIDRPAPAWRTMADAFEQHARAVAQWLAPLRGHDASSSSTPAS</sequence>
<dbReference type="SUPFAM" id="SSF52788">
    <property type="entry name" value="Phosphotyrosine protein phosphatases I"/>
    <property type="match status" value="1"/>
</dbReference>
<evidence type="ECO:0000259" key="5">
    <source>
        <dbReference type="SMART" id="SM00226"/>
    </source>
</evidence>
<evidence type="ECO:0000313" key="7">
    <source>
        <dbReference type="Proteomes" id="UP001415169"/>
    </source>
</evidence>
<accession>A0ABP7ZK50</accession>
<dbReference type="PANTHER" id="PTHR11717">
    <property type="entry name" value="LOW MOLECULAR WEIGHT PROTEIN TYROSINE PHOSPHATASE"/>
    <property type="match status" value="1"/>
</dbReference>
<dbReference type="InterPro" id="IPR050438">
    <property type="entry name" value="LMW_PTPase"/>
</dbReference>
<organism evidence="6 7">
    <name type="scientific">Gryllotalpicola daejeonensis</name>
    <dbReference type="NCBI Taxonomy" id="993087"/>
    <lineage>
        <taxon>Bacteria</taxon>
        <taxon>Bacillati</taxon>
        <taxon>Actinomycetota</taxon>
        <taxon>Actinomycetes</taxon>
        <taxon>Micrococcales</taxon>
        <taxon>Microbacteriaceae</taxon>
        <taxon>Gryllotalpicola</taxon>
    </lineage>
</organism>
<dbReference type="InterPro" id="IPR036196">
    <property type="entry name" value="Ptyr_pPase_sf"/>
</dbReference>
<dbReference type="PRINTS" id="PR00719">
    <property type="entry name" value="LMWPTPASE"/>
</dbReference>
<evidence type="ECO:0000313" key="6">
    <source>
        <dbReference type="EMBL" id="GAA4161099.1"/>
    </source>
</evidence>
<evidence type="ECO:0000256" key="3">
    <source>
        <dbReference type="ARBA" id="ARBA00022801"/>
    </source>
</evidence>
<dbReference type="InterPro" id="IPR023485">
    <property type="entry name" value="Ptyr_pPase"/>
</dbReference>
<dbReference type="SMART" id="SM00226">
    <property type="entry name" value="LMWPc"/>
    <property type="match status" value="1"/>
</dbReference>
<gene>
    <name evidence="6" type="ORF">GCM10022286_18160</name>
</gene>